<feature type="compositionally biased region" description="Gly residues" evidence="1">
    <location>
        <begin position="149"/>
        <end position="160"/>
    </location>
</feature>
<protein>
    <submittedName>
        <fullName evidence="2">Uncharacterized protein</fullName>
    </submittedName>
</protein>
<proteinExistence type="predicted"/>
<evidence type="ECO:0000313" key="2">
    <source>
        <dbReference type="EMBL" id="CAI9157382.1"/>
    </source>
</evidence>
<feature type="region of interest" description="Disordered" evidence="1">
    <location>
        <begin position="124"/>
        <end position="168"/>
    </location>
</feature>
<evidence type="ECO:0000313" key="3">
    <source>
        <dbReference type="Proteomes" id="UP001176941"/>
    </source>
</evidence>
<organism evidence="2 3">
    <name type="scientific">Rangifer tarandus platyrhynchus</name>
    <name type="common">Svalbard reindeer</name>
    <dbReference type="NCBI Taxonomy" id="3082113"/>
    <lineage>
        <taxon>Eukaryota</taxon>
        <taxon>Metazoa</taxon>
        <taxon>Chordata</taxon>
        <taxon>Craniata</taxon>
        <taxon>Vertebrata</taxon>
        <taxon>Euteleostomi</taxon>
        <taxon>Mammalia</taxon>
        <taxon>Eutheria</taxon>
        <taxon>Laurasiatheria</taxon>
        <taxon>Artiodactyla</taxon>
        <taxon>Ruminantia</taxon>
        <taxon>Pecora</taxon>
        <taxon>Cervidae</taxon>
        <taxon>Odocoileinae</taxon>
        <taxon>Rangifer</taxon>
    </lineage>
</organism>
<reference evidence="2" key="1">
    <citation type="submission" date="2023-04" db="EMBL/GenBank/DDBJ databases">
        <authorList>
            <consortium name="ELIXIR-Norway"/>
        </authorList>
    </citation>
    <scope>NUCLEOTIDE SEQUENCE [LARGE SCALE GENOMIC DNA]</scope>
</reference>
<sequence>MRTAGRPTAGRPLADPPAPRRSLACSQERLPAGSWTGWSEARGARREEAQTMGPCSWSSGPGPEPRATRRLPAHPRRPQGPGPSREPRSPHAAPGNRSQPGQPQGARSDCCTCMQRLRASRAREVALSHAPAHCDRGLRRPQAVSGAGRPVGGGTAGGRGQPSRRRDVLLAQLQAPVHQAAQPGALQVKGQGPKQAVGRLRKAAFLQSRPGSRAPSRPKSCRRDPHRPLPWAPPGGRDRSVLPPGPSPAFSPGRPSPSLAWRRRRRRCRARSGRCSWSVDWISRSPRTRRS</sequence>
<keyword evidence="3" id="KW-1185">Reference proteome</keyword>
<feature type="compositionally biased region" description="Basic and acidic residues" evidence="1">
    <location>
        <begin position="124"/>
        <end position="138"/>
    </location>
</feature>
<accession>A0ABN8Y739</accession>
<feature type="region of interest" description="Disordered" evidence="1">
    <location>
        <begin position="203"/>
        <end position="263"/>
    </location>
</feature>
<feature type="region of interest" description="Disordered" evidence="1">
    <location>
        <begin position="1"/>
        <end position="109"/>
    </location>
</feature>
<dbReference type="EMBL" id="OX459951">
    <property type="protein sequence ID" value="CAI9157382.1"/>
    <property type="molecule type" value="Genomic_DNA"/>
</dbReference>
<evidence type="ECO:0000256" key="1">
    <source>
        <dbReference type="SAM" id="MobiDB-lite"/>
    </source>
</evidence>
<dbReference type="Proteomes" id="UP001176941">
    <property type="component" value="Chromosome 15"/>
</dbReference>
<feature type="compositionally biased region" description="Basic residues" evidence="1">
    <location>
        <begin position="68"/>
        <end position="77"/>
    </location>
</feature>
<gene>
    <name evidence="2" type="ORF">MRATA1EN1_LOCUS6344</name>
</gene>
<name>A0ABN8Y739_RANTA</name>